<dbReference type="AlphaFoldDB" id="A0A3G8JLK7"/>
<sequence>MATKKSVRERSPLGRVAIAATATEMIRERGIEKLTMRAVAAQLGVSAMALYHHVEDKDELLRLVGDELLGQIDLPDPESGEWRDLFTYTVNASIDSLLSLPGLSSVVLTSKLLPNARRLLFFSIRQFERAGLDRDRAQEAYAGVQQLVLGHLLVHESANFQTAPTSHPDADMSAYLMQLRSRKSFDHALAGLLDHYPPS</sequence>
<feature type="DNA-binding region" description="H-T-H motif" evidence="2">
    <location>
        <begin position="35"/>
        <end position="54"/>
    </location>
</feature>
<dbReference type="KEGG" id="gom:D7316_02071"/>
<reference evidence="4 5" key="1">
    <citation type="submission" date="2018-11" db="EMBL/GenBank/DDBJ databases">
        <title>Gordonia insulae sp. nov., isolated from an island soil.</title>
        <authorList>
            <person name="Kim Y.S."/>
            <person name="Kim S.B."/>
        </authorList>
    </citation>
    <scope>NUCLEOTIDE SEQUENCE [LARGE SCALE GENOMIC DNA]</scope>
    <source>
        <strain evidence="4 5">MMS17-SY073</strain>
    </source>
</reference>
<protein>
    <recommendedName>
        <fullName evidence="3">HTH tetR-type domain-containing protein</fullName>
    </recommendedName>
</protein>
<dbReference type="InterPro" id="IPR036271">
    <property type="entry name" value="Tet_transcr_reg_TetR-rel_C_sf"/>
</dbReference>
<dbReference type="PANTHER" id="PTHR30055">
    <property type="entry name" value="HTH-TYPE TRANSCRIPTIONAL REGULATOR RUTR"/>
    <property type="match status" value="1"/>
</dbReference>
<evidence type="ECO:0000313" key="5">
    <source>
        <dbReference type="Proteomes" id="UP000271469"/>
    </source>
</evidence>
<keyword evidence="1 2" id="KW-0238">DNA-binding</keyword>
<dbReference type="SUPFAM" id="SSF48498">
    <property type="entry name" value="Tetracyclin repressor-like, C-terminal domain"/>
    <property type="match status" value="1"/>
</dbReference>
<dbReference type="InterPro" id="IPR050109">
    <property type="entry name" value="HTH-type_TetR-like_transc_reg"/>
</dbReference>
<evidence type="ECO:0000259" key="3">
    <source>
        <dbReference type="PROSITE" id="PS50977"/>
    </source>
</evidence>
<evidence type="ECO:0000256" key="1">
    <source>
        <dbReference type="ARBA" id="ARBA00023125"/>
    </source>
</evidence>
<evidence type="ECO:0000256" key="2">
    <source>
        <dbReference type="PROSITE-ProRule" id="PRU00335"/>
    </source>
</evidence>
<dbReference type="Pfam" id="PF00440">
    <property type="entry name" value="TetR_N"/>
    <property type="match status" value="1"/>
</dbReference>
<dbReference type="GO" id="GO:0003700">
    <property type="term" value="F:DNA-binding transcription factor activity"/>
    <property type="evidence" value="ECO:0007669"/>
    <property type="project" value="TreeGrafter"/>
</dbReference>
<dbReference type="PANTHER" id="PTHR30055:SF207">
    <property type="entry name" value="HTH-TYPE TRANSCRIPTIONAL REPRESSOR FATR"/>
    <property type="match status" value="1"/>
</dbReference>
<evidence type="ECO:0000313" key="4">
    <source>
        <dbReference type="EMBL" id="AZG45475.1"/>
    </source>
</evidence>
<dbReference type="Gene3D" id="1.10.357.10">
    <property type="entry name" value="Tetracycline Repressor, domain 2"/>
    <property type="match status" value="1"/>
</dbReference>
<name>A0A3G8JLK7_9ACTN</name>
<dbReference type="GO" id="GO:0000976">
    <property type="term" value="F:transcription cis-regulatory region binding"/>
    <property type="evidence" value="ECO:0007669"/>
    <property type="project" value="TreeGrafter"/>
</dbReference>
<dbReference type="PRINTS" id="PR00455">
    <property type="entry name" value="HTHTETR"/>
</dbReference>
<dbReference type="Proteomes" id="UP000271469">
    <property type="component" value="Chromosome"/>
</dbReference>
<dbReference type="SUPFAM" id="SSF46689">
    <property type="entry name" value="Homeodomain-like"/>
    <property type="match status" value="1"/>
</dbReference>
<organism evidence="4 5">
    <name type="scientific">Gordonia insulae</name>
    <dbReference type="NCBI Taxonomy" id="2420509"/>
    <lineage>
        <taxon>Bacteria</taxon>
        <taxon>Bacillati</taxon>
        <taxon>Actinomycetota</taxon>
        <taxon>Actinomycetes</taxon>
        <taxon>Mycobacteriales</taxon>
        <taxon>Gordoniaceae</taxon>
        <taxon>Gordonia</taxon>
    </lineage>
</organism>
<gene>
    <name evidence="4" type="ORF">D7316_02071</name>
</gene>
<dbReference type="OrthoDB" id="3614211at2"/>
<proteinExistence type="predicted"/>
<dbReference type="RefSeq" id="WP_124708173.1">
    <property type="nucleotide sequence ID" value="NZ_CP033972.1"/>
</dbReference>
<dbReference type="PROSITE" id="PS50977">
    <property type="entry name" value="HTH_TETR_2"/>
    <property type="match status" value="1"/>
</dbReference>
<dbReference type="InterPro" id="IPR009057">
    <property type="entry name" value="Homeodomain-like_sf"/>
</dbReference>
<dbReference type="InterPro" id="IPR001647">
    <property type="entry name" value="HTH_TetR"/>
</dbReference>
<keyword evidence="5" id="KW-1185">Reference proteome</keyword>
<dbReference type="EMBL" id="CP033972">
    <property type="protein sequence ID" value="AZG45475.1"/>
    <property type="molecule type" value="Genomic_DNA"/>
</dbReference>
<feature type="domain" description="HTH tetR-type" evidence="3">
    <location>
        <begin position="12"/>
        <end position="72"/>
    </location>
</feature>
<accession>A0A3G8JLK7</accession>